<name>A0ABZ1T918_STRVG</name>
<evidence type="ECO:0000313" key="2">
    <source>
        <dbReference type="Proteomes" id="UP001432039"/>
    </source>
</evidence>
<gene>
    <name evidence="1" type="ORF">OG517_04985</name>
</gene>
<proteinExistence type="predicted"/>
<accession>A0ABZ1T918</accession>
<dbReference type="Proteomes" id="UP001432039">
    <property type="component" value="Chromosome"/>
</dbReference>
<dbReference type="EMBL" id="CP108090">
    <property type="protein sequence ID" value="WUQ10839.1"/>
    <property type="molecule type" value="Genomic_DNA"/>
</dbReference>
<protein>
    <recommendedName>
        <fullName evidence="3">Type A2 lantipeptide</fullName>
    </recommendedName>
</protein>
<evidence type="ECO:0000313" key="1">
    <source>
        <dbReference type="EMBL" id="WUQ10839.1"/>
    </source>
</evidence>
<reference evidence="1" key="1">
    <citation type="submission" date="2022-10" db="EMBL/GenBank/DDBJ databases">
        <title>The complete genomes of actinobacterial strains from the NBC collection.</title>
        <authorList>
            <person name="Joergensen T.S."/>
            <person name="Alvarez Arevalo M."/>
            <person name="Sterndorff E.B."/>
            <person name="Faurdal D."/>
            <person name="Vuksanovic O."/>
            <person name="Mourched A.-S."/>
            <person name="Charusanti P."/>
            <person name="Shaw S."/>
            <person name="Blin K."/>
            <person name="Weber T."/>
        </authorList>
    </citation>
    <scope>NUCLEOTIDE SEQUENCE</scope>
    <source>
        <strain evidence="1">NBC_00248</strain>
    </source>
</reference>
<evidence type="ECO:0008006" key="3">
    <source>
        <dbReference type="Google" id="ProtNLM"/>
    </source>
</evidence>
<dbReference type="RefSeq" id="WP_033216052.1">
    <property type="nucleotide sequence ID" value="NZ_CP107871.1"/>
</dbReference>
<sequence length="79" mass="7749">MRNDIETREIDDTELDAVSGGIISVSGGLAGAVTSDVSNVVGLVGSLDTVRTATGIVSHVPGLVTGITGVSVNAGRAGL</sequence>
<keyword evidence="2" id="KW-1185">Reference proteome</keyword>
<organism evidence="1 2">
    <name type="scientific">Streptomyces virginiae</name>
    <name type="common">Streptomyces cinnamonensis</name>
    <dbReference type="NCBI Taxonomy" id="1961"/>
    <lineage>
        <taxon>Bacteria</taxon>
        <taxon>Bacillati</taxon>
        <taxon>Actinomycetota</taxon>
        <taxon>Actinomycetes</taxon>
        <taxon>Kitasatosporales</taxon>
        <taxon>Streptomycetaceae</taxon>
        <taxon>Streptomyces</taxon>
    </lineage>
</organism>